<dbReference type="InterPro" id="IPR012312">
    <property type="entry name" value="Hemerythrin-like"/>
</dbReference>
<evidence type="ECO:0000259" key="1">
    <source>
        <dbReference type="Pfam" id="PF01814"/>
    </source>
</evidence>
<keyword evidence="3" id="KW-1185">Reference proteome</keyword>
<dbReference type="BioCyc" id="BSUB633149:G1GM8-1431-MONOMER"/>
<protein>
    <recommendedName>
        <fullName evidence="1">Hemerythrin-like domain-containing protein</fullName>
    </recommendedName>
</protein>
<dbReference type="AlphaFoldDB" id="D9QGD9"/>
<dbReference type="STRING" id="633149.Bresu_1443"/>
<dbReference type="EMBL" id="CP002102">
    <property type="protein sequence ID" value="ADL00755.1"/>
    <property type="molecule type" value="Genomic_DNA"/>
</dbReference>
<organism evidence="2 3">
    <name type="scientific">Brevundimonas subvibrioides (strain ATCC 15264 / DSM 4735 / LMG 14903 / NBRC 16000 / CB 81)</name>
    <name type="common">Caulobacter subvibrioides</name>
    <dbReference type="NCBI Taxonomy" id="633149"/>
    <lineage>
        <taxon>Bacteria</taxon>
        <taxon>Pseudomonadati</taxon>
        <taxon>Pseudomonadota</taxon>
        <taxon>Alphaproteobacteria</taxon>
        <taxon>Caulobacterales</taxon>
        <taxon>Caulobacteraceae</taxon>
        <taxon>Brevundimonas</taxon>
    </lineage>
</organism>
<dbReference type="eggNOG" id="ENOG5030DC7">
    <property type="taxonomic scope" value="Bacteria"/>
</dbReference>
<dbReference type="RefSeq" id="WP_013268858.1">
    <property type="nucleotide sequence ID" value="NC_014375.1"/>
</dbReference>
<accession>D9QGD9</accession>
<feature type="domain" description="Hemerythrin-like" evidence="1">
    <location>
        <begin position="38"/>
        <end position="180"/>
    </location>
</feature>
<evidence type="ECO:0000313" key="3">
    <source>
        <dbReference type="Proteomes" id="UP000002696"/>
    </source>
</evidence>
<dbReference type="Proteomes" id="UP000002696">
    <property type="component" value="Chromosome"/>
</dbReference>
<reference evidence="3" key="1">
    <citation type="journal article" date="2011" name="J. Bacteriol.">
        <title>Genome sequences of eight morphologically diverse alphaproteobacteria.</title>
        <authorList>
            <consortium name="US DOE Joint Genome Institute"/>
            <person name="Brown P.J."/>
            <person name="Kysela D.T."/>
            <person name="Buechlein A."/>
            <person name="Hemmerich C."/>
            <person name="Brun Y.V."/>
        </authorList>
    </citation>
    <scope>NUCLEOTIDE SEQUENCE [LARGE SCALE GENOMIC DNA]</scope>
    <source>
        <strain evidence="3">ATCC 15264 / DSM 4735 / LMG 14903 / NBRC 16000 / CB 81</strain>
    </source>
</reference>
<dbReference type="InParanoid" id="D9QGD9"/>
<evidence type="ECO:0000313" key="2">
    <source>
        <dbReference type="EMBL" id="ADL00755.1"/>
    </source>
</evidence>
<dbReference type="CDD" id="cd12108">
    <property type="entry name" value="Hr-like"/>
    <property type="match status" value="1"/>
</dbReference>
<dbReference type="KEGG" id="bsb:Bresu_1443"/>
<sequence>MSESDLATRTGLPDACRYLVEELPRLRWHEPQVGSMARFWLQMHSGFRRETAAMTGLTAQWRSGTLALPDLHRQLIPTLQGFLQHLDGHHNIESHHYFPTMRRVEPRIGSGIDLLDRDHDAIHGHLDALFQSGLAFHQAVAGQAPTASDAAARLTDTLAAAERPLLRHLEDEEDIVIPLITRHADVFKG</sequence>
<dbReference type="Pfam" id="PF01814">
    <property type="entry name" value="Hemerythrin"/>
    <property type="match status" value="1"/>
</dbReference>
<proteinExistence type="predicted"/>
<dbReference type="HOGENOM" id="CLU_120431_0_0_5"/>
<name>D9QGD9_BRESC</name>
<dbReference type="Gene3D" id="1.20.120.520">
    <property type="entry name" value="nmb1532 protein domain like"/>
    <property type="match status" value="1"/>
</dbReference>
<gene>
    <name evidence="2" type="ordered locus">Bresu_1443</name>
</gene>